<dbReference type="RefSeq" id="WP_284136656.1">
    <property type="nucleotide sequence ID" value="NZ_JASJUT010000002.1"/>
</dbReference>
<accession>A0ABT7EHW6</accession>
<organism evidence="1 2">
    <name type="scientific">Pseudoalteromonas obscura</name>
    <dbReference type="NCBI Taxonomy" id="3048491"/>
    <lineage>
        <taxon>Bacteria</taxon>
        <taxon>Pseudomonadati</taxon>
        <taxon>Pseudomonadota</taxon>
        <taxon>Gammaproteobacteria</taxon>
        <taxon>Alteromonadales</taxon>
        <taxon>Pseudoalteromonadaceae</taxon>
        <taxon>Pseudoalteromonas</taxon>
    </lineage>
</organism>
<evidence type="ECO:0000313" key="1">
    <source>
        <dbReference type="EMBL" id="MDK2594609.1"/>
    </source>
</evidence>
<gene>
    <name evidence="1" type="ORF">QNM18_05940</name>
</gene>
<name>A0ABT7EHW6_9GAMM</name>
<proteinExistence type="predicted"/>
<keyword evidence="2" id="KW-1185">Reference proteome</keyword>
<dbReference type="Proteomes" id="UP001231915">
    <property type="component" value="Unassembled WGS sequence"/>
</dbReference>
<comment type="caution">
    <text evidence="1">The sequence shown here is derived from an EMBL/GenBank/DDBJ whole genome shotgun (WGS) entry which is preliminary data.</text>
</comment>
<reference evidence="1 2" key="1">
    <citation type="submission" date="2023-05" db="EMBL/GenBank/DDBJ databases">
        <title>Pseudoalteromonas ardens sp. nov., Pseudoalteromonas obscura sp. nov., and Pseudoalteromonas umbrosa sp. nov., isolated from the coral Montipora capitata.</title>
        <authorList>
            <person name="Thomas E.M."/>
            <person name="Smith E.M."/>
            <person name="Papke E."/>
            <person name="Shlafstein M.D."/>
            <person name="Oline D.K."/>
            <person name="Videau P."/>
            <person name="Saw J.H."/>
            <person name="Strangman W.K."/>
            <person name="Ushijima B."/>
        </authorList>
    </citation>
    <scope>NUCLEOTIDE SEQUENCE [LARGE SCALE GENOMIC DNA]</scope>
    <source>
        <strain evidence="1 2">P94</strain>
    </source>
</reference>
<protein>
    <submittedName>
        <fullName evidence="1">Uncharacterized protein</fullName>
    </submittedName>
</protein>
<evidence type="ECO:0000313" key="2">
    <source>
        <dbReference type="Proteomes" id="UP001231915"/>
    </source>
</evidence>
<sequence>MKGIVITISIAFAITSFVFIYNSTPEATPQQYTEDATGESLKQQITHSVDDMAVVASSPQTPNINDNEAIDHDEVSSQDLKATVFDQRFLIGEHQFPAVSKQTIDDVFANDFQELFNEMRNVEYTEQAEERKIALENKLLTVESITSYELECAASVCALEFSYSGDDSENQFAHIAEFAKNYSFEQYKNVPDNEDKVRAVYIATDDPSKLQFSF</sequence>
<dbReference type="EMBL" id="JASJUT010000002">
    <property type="protein sequence ID" value="MDK2594609.1"/>
    <property type="molecule type" value="Genomic_DNA"/>
</dbReference>